<evidence type="ECO:0000256" key="8">
    <source>
        <dbReference type="ARBA" id="ARBA00037822"/>
    </source>
</evidence>
<dbReference type="InterPro" id="IPR055316">
    <property type="entry name" value="RSP9"/>
</dbReference>
<proteinExistence type="inferred from homology"/>
<dbReference type="PANTHER" id="PTHR22069:SF0">
    <property type="entry name" value="RADIAL SPOKE HEAD PROTEIN 9 HOMOLOG"/>
    <property type="match status" value="1"/>
</dbReference>
<comment type="subcellular location">
    <subcellularLocation>
        <location evidence="8">Cell projection</location>
        <location evidence="8">Kinocilium</location>
    </subcellularLocation>
    <subcellularLocation>
        <location evidence="1">Cytoplasm</location>
        <location evidence="1">Cytoskeleton</location>
        <location evidence="1">Flagellum axoneme</location>
    </subcellularLocation>
</comment>
<evidence type="ECO:0000256" key="6">
    <source>
        <dbReference type="ARBA" id="ARBA00023212"/>
    </source>
</evidence>
<evidence type="ECO:0000256" key="5">
    <source>
        <dbReference type="ARBA" id="ARBA00023069"/>
    </source>
</evidence>
<dbReference type="PANTHER" id="PTHR22069">
    <property type="entry name" value="MITOCHONDRIAL RIBOSOMAL PROTEIN S18"/>
    <property type="match status" value="1"/>
</dbReference>
<accession>A0ABQ7FYT6</accession>
<evidence type="ECO:0000256" key="1">
    <source>
        <dbReference type="ARBA" id="ARBA00004611"/>
    </source>
</evidence>
<evidence type="ECO:0000256" key="3">
    <source>
        <dbReference type="ARBA" id="ARBA00022794"/>
    </source>
</evidence>
<protein>
    <recommendedName>
        <fullName evidence="10">Radial spoke head protein 9 homolog</fullName>
    </recommendedName>
</protein>
<evidence type="ECO:0000256" key="7">
    <source>
        <dbReference type="ARBA" id="ARBA00023273"/>
    </source>
</evidence>
<evidence type="ECO:0000313" key="13">
    <source>
        <dbReference type="Proteomes" id="UP000815325"/>
    </source>
</evidence>
<comment type="caution">
    <text evidence="12">The sequence shown here is derived from an EMBL/GenBank/DDBJ whole genome shotgun (WGS) entry which is preliminary data.</text>
</comment>
<organism evidence="12 13">
    <name type="scientific">Dunaliella salina</name>
    <name type="common">Green alga</name>
    <name type="synonym">Protococcus salinus</name>
    <dbReference type="NCBI Taxonomy" id="3046"/>
    <lineage>
        <taxon>Eukaryota</taxon>
        <taxon>Viridiplantae</taxon>
        <taxon>Chlorophyta</taxon>
        <taxon>core chlorophytes</taxon>
        <taxon>Chlorophyceae</taxon>
        <taxon>CS clade</taxon>
        <taxon>Chlamydomonadales</taxon>
        <taxon>Dunaliellaceae</taxon>
        <taxon>Dunaliella</taxon>
    </lineage>
</organism>
<feature type="region of interest" description="Disordered" evidence="11">
    <location>
        <begin position="119"/>
        <end position="142"/>
    </location>
</feature>
<evidence type="ECO:0000256" key="4">
    <source>
        <dbReference type="ARBA" id="ARBA00022846"/>
    </source>
</evidence>
<keyword evidence="13" id="KW-1185">Reference proteome</keyword>
<sequence>MVQLQPSLTLNLKNLASHGAVISAEQQAALDHSLPIKRTEAGLKTLTLWGKLTTLNGRDYLVAEGYNNPIYSNGNVIFDAKYYYSQDGVRWVDLVAVDDETKSKAGKIQSILSGDPAKVYDIEEKDSNQPPPPDEGEEAGEPPAPVIVQVPELAVLKHRIDTINDSTGVLPVHAMLPDAQNRIVPNRLFTGLAYPEKLESYMHRTVAPGGPTLAQDLRGTWSVHYDPFKQIATCRSLLWLGYTFYYDAHQMTWGALYHGNGLRNDDLIFML</sequence>
<dbReference type="EMBL" id="MU070483">
    <property type="protein sequence ID" value="KAF5827522.1"/>
    <property type="molecule type" value="Genomic_DNA"/>
</dbReference>
<keyword evidence="7" id="KW-0966">Cell projection</keyword>
<evidence type="ECO:0000313" key="12">
    <source>
        <dbReference type="EMBL" id="KAF5827522.1"/>
    </source>
</evidence>
<gene>
    <name evidence="12" type="ORF">DUNSADRAFT_500</name>
</gene>
<evidence type="ECO:0000256" key="2">
    <source>
        <dbReference type="ARBA" id="ARBA00022490"/>
    </source>
</evidence>
<keyword evidence="6" id="KW-0206">Cytoskeleton</keyword>
<dbReference type="Proteomes" id="UP000815325">
    <property type="component" value="Unassembled WGS sequence"/>
</dbReference>
<keyword evidence="3" id="KW-0970">Cilium biogenesis/degradation</keyword>
<keyword evidence="2" id="KW-0963">Cytoplasm</keyword>
<evidence type="ECO:0000256" key="9">
    <source>
        <dbReference type="ARBA" id="ARBA00038319"/>
    </source>
</evidence>
<comment type="similarity">
    <text evidence="9">Belongs to the flagellar radial spoke RSP9 family.</text>
</comment>
<keyword evidence="5" id="KW-0969">Cilium</keyword>
<name>A0ABQ7FYT6_DUNSA</name>
<evidence type="ECO:0000256" key="10">
    <source>
        <dbReference type="ARBA" id="ARBA00041080"/>
    </source>
</evidence>
<reference evidence="12" key="1">
    <citation type="submission" date="2017-08" db="EMBL/GenBank/DDBJ databases">
        <authorList>
            <person name="Polle J.E."/>
            <person name="Barry K."/>
            <person name="Cushman J."/>
            <person name="Schmutz J."/>
            <person name="Tran D."/>
            <person name="Hathwaick L.T."/>
            <person name="Yim W.C."/>
            <person name="Jenkins J."/>
            <person name="Mckie-Krisberg Z.M."/>
            <person name="Prochnik S."/>
            <person name="Lindquist E."/>
            <person name="Dockter R.B."/>
            <person name="Adam C."/>
            <person name="Molina H."/>
            <person name="Bunkerborg J."/>
            <person name="Jin E."/>
            <person name="Buchheim M."/>
            <person name="Magnuson J."/>
        </authorList>
    </citation>
    <scope>NUCLEOTIDE SEQUENCE</scope>
    <source>
        <strain evidence="12">CCAP 19/18</strain>
    </source>
</reference>
<evidence type="ECO:0000256" key="11">
    <source>
        <dbReference type="SAM" id="MobiDB-lite"/>
    </source>
</evidence>
<keyword evidence="4" id="KW-0282">Flagellum</keyword>